<feature type="non-terminal residue" evidence="1">
    <location>
        <position position="50"/>
    </location>
</feature>
<evidence type="ECO:0000313" key="2">
    <source>
        <dbReference type="Proteomes" id="UP000199048"/>
    </source>
</evidence>
<gene>
    <name evidence="1" type="ORF">SAMN05192568_11281</name>
</gene>
<dbReference type="Proteomes" id="UP000199048">
    <property type="component" value="Unassembled WGS sequence"/>
</dbReference>
<evidence type="ECO:0008006" key="3">
    <source>
        <dbReference type="Google" id="ProtNLM"/>
    </source>
</evidence>
<keyword evidence="2" id="KW-1185">Reference proteome</keyword>
<evidence type="ECO:0000313" key="1">
    <source>
        <dbReference type="EMBL" id="SFN04480.1"/>
    </source>
</evidence>
<accession>A0A1I4VTG1</accession>
<proteinExistence type="predicted"/>
<dbReference type="STRING" id="582667.SAMN05192568_11281"/>
<protein>
    <recommendedName>
        <fullName evidence="3">DDE superfamily endonuclease</fullName>
    </recommendedName>
</protein>
<dbReference type="EMBL" id="FOTK01000128">
    <property type="protein sequence ID" value="SFN04480.1"/>
    <property type="molecule type" value="Genomic_DNA"/>
</dbReference>
<name>A0A1I4VTG1_9HYPH</name>
<reference evidence="2" key="1">
    <citation type="submission" date="2016-10" db="EMBL/GenBank/DDBJ databases">
        <authorList>
            <person name="Varghese N."/>
            <person name="Submissions S."/>
        </authorList>
    </citation>
    <scope>NUCLEOTIDE SEQUENCE [LARGE SCALE GENOMIC DNA]</scope>
    <source>
        <strain evidence="2">BL36</strain>
    </source>
</reference>
<organism evidence="1 2">
    <name type="scientific">Methylobacterium pseudosasicola</name>
    <dbReference type="NCBI Taxonomy" id="582667"/>
    <lineage>
        <taxon>Bacteria</taxon>
        <taxon>Pseudomonadati</taxon>
        <taxon>Pseudomonadota</taxon>
        <taxon>Alphaproteobacteria</taxon>
        <taxon>Hyphomicrobiales</taxon>
        <taxon>Methylobacteriaceae</taxon>
        <taxon>Methylobacterium</taxon>
    </lineage>
</organism>
<dbReference type="AlphaFoldDB" id="A0A1I4VTG1"/>
<sequence length="50" mass="5735">MRAAREAWFEGQLDLNPDHLVFIDETAANTAMARRYGRAPRGERCRMSVP</sequence>